<accession>A0ABW5RT48</accession>
<name>A0ABW5RT48_9BACI</name>
<comment type="caution">
    <text evidence="1">The sequence shown here is derived from an EMBL/GenBank/DDBJ whole genome shotgun (WGS) entry which is preliminary data.</text>
</comment>
<evidence type="ECO:0000313" key="2">
    <source>
        <dbReference type="Proteomes" id="UP001597506"/>
    </source>
</evidence>
<keyword evidence="2" id="KW-1185">Reference proteome</keyword>
<protein>
    <submittedName>
        <fullName evidence="1">Uncharacterized protein</fullName>
    </submittedName>
</protein>
<proteinExistence type="predicted"/>
<dbReference type="Proteomes" id="UP001597506">
    <property type="component" value="Unassembled WGS sequence"/>
</dbReference>
<gene>
    <name evidence="1" type="ORF">ACFSUL_12170</name>
</gene>
<evidence type="ECO:0000313" key="1">
    <source>
        <dbReference type="EMBL" id="MFD2681501.1"/>
    </source>
</evidence>
<organism evidence="1 2">
    <name type="scientific">Bacillus seohaeanensis</name>
    <dbReference type="NCBI Taxonomy" id="284580"/>
    <lineage>
        <taxon>Bacteria</taxon>
        <taxon>Bacillati</taxon>
        <taxon>Bacillota</taxon>
        <taxon>Bacilli</taxon>
        <taxon>Bacillales</taxon>
        <taxon>Bacillaceae</taxon>
        <taxon>Bacillus</taxon>
    </lineage>
</organism>
<dbReference type="RefSeq" id="WP_377935771.1">
    <property type="nucleotide sequence ID" value="NZ_JBHUMF010000030.1"/>
</dbReference>
<reference evidence="2" key="1">
    <citation type="journal article" date="2019" name="Int. J. Syst. Evol. Microbiol.">
        <title>The Global Catalogue of Microorganisms (GCM) 10K type strain sequencing project: providing services to taxonomists for standard genome sequencing and annotation.</title>
        <authorList>
            <consortium name="The Broad Institute Genomics Platform"/>
            <consortium name="The Broad Institute Genome Sequencing Center for Infectious Disease"/>
            <person name="Wu L."/>
            <person name="Ma J."/>
        </authorList>
    </citation>
    <scope>NUCLEOTIDE SEQUENCE [LARGE SCALE GENOMIC DNA]</scope>
    <source>
        <strain evidence="2">KCTC 3913</strain>
    </source>
</reference>
<dbReference type="EMBL" id="JBHUMF010000030">
    <property type="protein sequence ID" value="MFD2681501.1"/>
    <property type="molecule type" value="Genomic_DNA"/>
</dbReference>
<sequence>MNISELRGPFDLDQIRTYVLPDEIIVTDNQENYWIARTHHFEELHALGYEKIS</sequence>